<accession>A0A4D5RFP7</accession>
<evidence type="ECO:0008006" key="3">
    <source>
        <dbReference type="Google" id="ProtNLM"/>
    </source>
</evidence>
<evidence type="ECO:0000313" key="2">
    <source>
        <dbReference type="EMBL" id="MOY35905.1"/>
    </source>
</evidence>
<reference evidence="2" key="1">
    <citation type="submission" date="2019-04" db="EMBL/GenBank/DDBJ databases">
        <title>An insight into the mialome of Ixodes scapularis.</title>
        <authorList>
            <person name="Ribeiro J.M."/>
            <person name="Mather T.N."/>
            <person name="Karim S."/>
        </authorList>
    </citation>
    <scope>NUCLEOTIDE SEQUENCE</scope>
</reference>
<evidence type="ECO:0000256" key="1">
    <source>
        <dbReference type="SAM" id="SignalP"/>
    </source>
</evidence>
<feature type="chain" id="PRO_5020025498" description="Secreted protein" evidence="1">
    <location>
        <begin position="21"/>
        <end position="71"/>
    </location>
</feature>
<sequence length="71" mass="7830">MSPLLLVSGVLRDLLVCARSRCQVVASGPGWVSADEDCYDFALSRRARSPCLAWTSRRLLCEPWVSSTLVC</sequence>
<protein>
    <recommendedName>
        <fullName evidence="3">Secreted protein</fullName>
    </recommendedName>
</protein>
<dbReference type="EMBL" id="GHJT01001934">
    <property type="protein sequence ID" value="MOY35905.1"/>
    <property type="molecule type" value="Transcribed_RNA"/>
</dbReference>
<keyword evidence="1" id="KW-0732">Signal</keyword>
<organism evidence="2">
    <name type="scientific">Ixodes scapularis</name>
    <name type="common">Black-legged tick</name>
    <name type="synonym">Deer tick</name>
    <dbReference type="NCBI Taxonomy" id="6945"/>
    <lineage>
        <taxon>Eukaryota</taxon>
        <taxon>Metazoa</taxon>
        <taxon>Ecdysozoa</taxon>
        <taxon>Arthropoda</taxon>
        <taxon>Chelicerata</taxon>
        <taxon>Arachnida</taxon>
        <taxon>Acari</taxon>
        <taxon>Parasitiformes</taxon>
        <taxon>Ixodida</taxon>
        <taxon>Ixodoidea</taxon>
        <taxon>Ixodidae</taxon>
        <taxon>Ixodinae</taxon>
        <taxon>Ixodes</taxon>
    </lineage>
</organism>
<name>A0A4D5RFP7_IXOSC</name>
<proteinExistence type="predicted"/>
<feature type="signal peptide" evidence="1">
    <location>
        <begin position="1"/>
        <end position="20"/>
    </location>
</feature>
<dbReference type="AlphaFoldDB" id="A0A4D5RFP7"/>